<evidence type="ECO:0000313" key="1">
    <source>
        <dbReference type="EMBL" id="CAB4161943.1"/>
    </source>
</evidence>
<protein>
    <submittedName>
        <fullName evidence="1">Uncharacterized protein</fullName>
    </submittedName>
</protein>
<sequence>MNNETIKVGDKVKIIKDDWNYVGVTGIVMNANPVENSTQCIVNINGFNMIVSRNEIEKYKSSRES</sequence>
<dbReference type="InterPro" id="IPR037222">
    <property type="entry name" value="GatD_N_sf"/>
</dbReference>
<organism evidence="1">
    <name type="scientific">uncultured Caudovirales phage</name>
    <dbReference type="NCBI Taxonomy" id="2100421"/>
    <lineage>
        <taxon>Viruses</taxon>
        <taxon>Duplodnaviria</taxon>
        <taxon>Heunggongvirae</taxon>
        <taxon>Uroviricota</taxon>
        <taxon>Caudoviricetes</taxon>
        <taxon>Peduoviridae</taxon>
        <taxon>Maltschvirus</taxon>
        <taxon>Maltschvirus maltsch</taxon>
    </lineage>
</organism>
<proteinExistence type="predicted"/>
<accession>A0A6J5NSK8</accession>
<name>A0A6J5NSK8_9CAUD</name>
<gene>
    <name evidence="1" type="ORF">UFOVP787_5</name>
</gene>
<dbReference type="SUPFAM" id="SSF141300">
    <property type="entry name" value="GatD N-terminal domain-like"/>
    <property type="match status" value="1"/>
</dbReference>
<reference evidence="1" key="1">
    <citation type="submission" date="2020-04" db="EMBL/GenBank/DDBJ databases">
        <authorList>
            <person name="Chiriac C."/>
            <person name="Salcher M."/>
            <person name="Ghai R."/>
            <person name="Kavagutti S V."/>
        </authorList>
    </citation>
    <scope>NUCLEOTIDE SEQUENCE</scope>
</reference>
<dbReference type="EMBL" id="LR796734">
    <property type="protein sequence ID" value="CAB4161943.1"/>
    <property type="molecule type" value="Genomic_DNA"/>
</dbReference>